<evidence type="ECO:0000313" key="3">
    <source>
        <dbReference type="Proteomes" id="UP000288805"/>
    </source>
</evidence>
<dbReference type="Gene3D" id="1.25.10.10">
    <property type="entry name" value="Leucine-rich Repeat Variant"/>
    <property type="match status" value="1"/>
</dbReference>
<proteinExistence type="predicted"/>
<evidence type="ECO:0000313" key="2">
    <source>
        <dbReference type="EMBL" id="RVW79918.1"/>
    </source>
</evidence>
<accession>A0A438H5Y6</accession>
<keyword evidence="1" id="KW-0472">Membrane</keyword>
<dbReference type="InterPro" id="IPR007216">
    <property type="entry name" value="CNOT9"/>
</dbReference>
<dbReference type="AlphaFoldDB" id="A0A438H5Y6"/>
<reference evidence="2 3" key="1">
    <citation type="journal article" date="2018" name="PLoS Genet.">
        <title>Population sequencing reveals clonal diversity and ancestral inbreeding in the grapevine cultivar Chardonnay.</title>
        <authorList>
            <person name="Roach M.J."/>
            <person name="Johnson D.L."/>
            <person name="Bohlmann J."/>
            <person name="van Vuuren H.J."/>
            <person name="Jones S.J."/>
            <person name="Pretorius I.S."/>
            <person name="Schmidt S.A."/>
            <person name="Borneman A.R."/>
        </authorList>
    </citation>
    <scope>NUCLEOTIDE SEQUENCE [LARGE SCALE GENOMIC DNA]</scope>
    <source>
        <strain evidence="3">cv. Chardonnay</strain>
        <tissue evidence="2">Leaf</tissue>
    </source>
</reference>
<gene>
    <name evidence="2" type="ORF">CK203_041394</name>
</gene>
<dbReference type="PANTHER" id="PTHR12262">
    <property type="entry name" value="CCR4-NOT TRANSCRIPTION COMPLEX SUBUNIT 9"/>
    <property type="match status" value="1"/>
</dbReference>
<name>A0A438H5Y6_VITVI</name>
<keyword evidence="1" id="KW-1133">Transmembrane helix</keyword>
<comment type="caution">
    <text evidence="2">The sequence shown here is derived from an EMBL/GenBank/DDBJ whole genome shotgun (WGS) entry which is preliminary data.</text>
</comment>
<protein>
    <submittedName>
        <fullName evidence="2">Uncharacterized protein</fullName>
    </submittedName>
</protein>
<dbReference type="GO" id="GO:0030014">
    <property type="term" value="C:CCR4-NOT complex"/>
    <property type="evidence" value="ECO:0007669"/>
    <property type="project" value="InterPro"/>
</dbReference>
<dbReference type="Pfam" id="PF04078">
    <property type="entry name" value="Rcd1"/>
    <property type="match status" value="1"/>
</dbReference>
<dbReference type="InterPro" id="IPR011989">
    <property type="entry name" value="ARM-like"/>
</dbReference>
<dbReference type="GO" id="GO:0006402">
    <property type="term" value="P:mRNA catabolic process"/>
    <property type="evidence" value="ECO:0007669"/>
    <property type="project" value="InterPro"/>
</dbReference>
<organism evidence="2 3">
    <name type="scientific">Vitis vinifera</name>
    <name type="common">Grape</name>
    <dbReference type="NCBI Taxonomy" id="29760"/>
    <lineage>
        <taxon>Eukaryota</taxon>
        <taxon>Viridiplantae</taxon>
        <taxon>Streptophyta</taxon>
        <taxon>Embryophyta</taxon>
        <taxon>Tracheophyta</taxon>
        <taxon>Spermatophyta</taxon>
        <taxon>Magnoliopsida</taxon>
        <taxon>eudicotyledons</taxon>
        <taxon>Gunneridae</taxon>
        <taxon>Pentapetalae</taxon>
        <taxon>rosids</taxon>
        <taxon>Vitales</taxon>
        <taxon>Vitaceae</taxon>
        <taxon>Viteae</taxon>
        <taxon>Vitis</taxon>
    </lineage>
</organism>
<keyword evidence="1" id="KW-0812">Transmembrane</keyword>
<evidence type="ECO:0000256" key="1">
    <source>
        <dbReference type="SAM" id="Phobius"/>
    </source>
</evidence>
<dbReference type="Proteomes" id="UP000288805">
    <property type="component" value="Unassembled WGS sequence"/>
</dbReference>
<feature type="transmembrane region" description="Helical" evidence="1">
    <location>
        <begin position="234"/>
        <end position="253"/>
    </location>
</feature>
<dbReference type="EMBL" id="QGNW01000273">
    <property type="protein sequence ID" value="RVW79918.1"/>
    <property type="molecule type" value="Genomic_DNA"/>
</dbReference>
<sequence>MDKNSCEIRWQEGSWFLQVVVGRFSTIRFSCGGRPRLGYLRRPVREKSLSKLCKTEALVLNLDLVSSPTISDGPKVDVGLLAEGKGDVYRPLCMIVGEGLDVKFPKNQPKDAKTVNLEVCSGEGTSGLPMDGHEKEIAPLPRKLETRKGHKVLVAKRRPCPLSCPALLRSFEIWNGAEGGAFRKGGGVVVSLPFCLYSAATRILCIKMVEISGLEARTLSVDCRKRMIRLETLILNRFVTLVIPSIAGYYLFYFFPSFQVDDTEVISFLLSTEIIPLCLRTMEMGSELSKTVSAQIL</sequence>